<dbReference type="STRING" id="1184151.AW736_11345"/>
<name>A0A178IJ32_9BACT</name>
<proteinExistence type="predicted"/>
<accession>A0A178IJ32</accession>
<dbReference type="RefSeq" id="WP_068770362.1">
    <property type="nucleotide sequence ID" value="NZ_CP109796.1"/>
</dbReference>
<evidence type="ECO:0008006" key="4">
    <source>
        <dbReference type="Google" id="ProtNLM"/>
    </source>
</evidence>
<feature type="chain" id="PRO_5008088965" description="CBM-cenC domain-containing protein" evidence="1">
    <location>
        <begin position="26"/>
        <end position="234"/>
    </location>
</feature>
<feature type="signal peptide" evidence="1">
    <location>
        <begin position="1"/>
        <end position="25"/>
    </location>
</feature>
<evidence type="ECO:0000256" key="1">
    <source>
        <dbReference type="SAM" id="SignalP"/>
    </source>
</evidence>
<evidence type="ECO:0000313" key="2">
    <source>
        <dbReference type="EMBL" id="OAM89903.1"/>
    </source>
</evidence>
<comment type="caution">
    <text evidence="2">The sequence shown here is derived from an EMBL/GenBank/DDBJ whole genome shotgun (WGS) entry which is preliminary data.</text>
</comment>
<dbReference type="AlphaFoldDB" id="A0A178IJ32"/>
<keyword evidence="3" id="KW-1185">Reference proteome</keyword>
<dbReference type="OrthoDB" id="9800417at2"/>
<evidence type="ECO:0000313" key="3">
    <source>
        <dbReference type="Proteomes" id="UP000078486"/>
    </source>
</evidence>
<reference evidence="2 3" key="1">
    <citation type="submission" date="2016-01" db="EMBL/GenBank/DDBJ databases">
        <title>High potential of lignocellulose degradation of a new Verrucomicrobia species.</title>
        <authorList>
            <person name="Wang Y."/>
            <person name="Shi Y."/>
            <person name="Qiu Z."/>
            <person name="Liu S."/>
            <person name="Yang H."/>
        </authorList>
    </citation>
    <scope>NUCLEOTIDE SEQUENCE [LARGE SCALE GENOMIC DNA]</scope>
    <source>
        <strain evidence="2 3">TSB47</strain>
    </source>
</reference>
<keyword evidence="1" id="KW-0732">Signal</keyword>
<dbReference type="Proteomes" id="UP000078486">
    <property type="component" value="Unassembled WGS sequence"/>
</dbReference>
<sequence length="234" mass="25497">MKKNNCSLSGLLTLIFSLSIVQVSAQIEIDEKLQSSGYTQSFDSLPMYGTQEWVDNVTIPGWFSTETTIVAGYGGQKVTPQPGLYSLGDDTGTPADRSLGATASAKKRISIGLRLVNKTDKAINKMDLSFVIKQFRAGDPSNAVKVWYKAGKPGEATLADASGWREVKAGHYENQITGNQQVRPVAEHSRTVTFSRMSWKPGSEVIIRWSFSKRAANGASLGIDNLVIKNFSTK</sequence>
<protein>
    <recommendedName>
        <fullName evidence="4">CBM-cenC domain-containing protein</fullName>
    </recommendedName>
</protein>
<organism evidence="2 3">
    <name type="scientific">Termitidicoccus mucosus</name>
    <dbReference type="NCBI Taxonomy" id="1184151"/>
    <lineage>
        <taxon>Bacteria</taxon>
        <taxon>Pseudomonadati</taxon>
        <taxon>Verrucomicrobiota</taxon>
        <taxon>Opitutia</taxon>
        <taxon>Opitutales</taxon>
        <taxon>Opitutaceae</taxon>
        <taxon>Termitidicoccus</taxon>
    </lineage>
</organism>
<dbReference type="EMBL" id="LRRQ01000076">
    <property type="protein sequence ID" value="OAM89903.1"/>
    <property type="molecule type" value="Genomic_DNA"/>
</dbReference>
<gene>
    <name evidence="2" type="ORF">AW736_11345</name>
</gene>